<reference evidence="1 2" key="1">
    <citation type="journal article" date="2014" name="Genome Biol. Evol.">
        <title>The secreted proteins of Achlya hypogyna and Thraustotheca clavata identify the ancestral oomycete secretome and reveal gene acquisitions by horizontal gene transfer.</title>
        <authorList>
            <person name="Misner I."/>
            <person name="Blouin N."/>
            <person name="Leonard G."/>
            <person name="Richards T.A."/>
            <person name="Lane C.E."/>
        </authorList>
    </citation>
    <scope>NUCLEOTIDE SEQUENCE [LARGE SCALE GENOMIC DNA]</scope>
    <source>
        <strain evidence="1 2">ATCC 34112</strain>
    </source>
</reference>
<dbReference type="InterPro" id="IPR038132">
    <property type="entry name" value="Vps16_C_sf"/>
</dbReference>
<dbReference type="EMBL" id="JNBS01000660">
    <property type="protein sequence ID" value="OQS04214.1"/>
    <property type="molecule type" value="Genomic_DNA"/>
</dbReference>
<dbReference type="Proteomes" id="UP000243217">
    <property type="component" value="Unassembled WGS sequence"/>
</dbReference>
<accession>A0A1W0A1R2</accession>
<gene>
    <name evidence="1" type="ORF">THRCLA_03532</name>
</gene>
<dbReference type="AlphaFoldDB" id="A0A1W0A1R2"/>
<sequence length="202" mass="23200">YIIRSYTAKVAFREASIDCRLKNLALASSFASTQVPPTPSQTFYNQSLTDYKLLLTKQKKWEESLLHLSLDNKTELRDCCFLDRSVIDTIYNLIALAPFFKLNLVSEAIDVAETFWVHPKQFWWTAVHSCIEMDQCQLLVWMMPDKKPIVEIPAIVRACVEAEKLESAQLIANQSNSESEKKKLMEMIERAKTKTQSTSKSI</sequence>
<organism evidence="1 2">
    <name type="scientific">Thraustotheca clavata</name>
    <dbReference type="NCBI Taxonomy" id="74557"/>
    <lineage>
        <taxon>Eukaryota</taxon>
        <taxon>Sar</taxon>
        <taxon>Stramenopiles</taxon>
        <taxon>Oomycota</taxon>
        <taxon>Saprolegniomycetes</taxon>
        <taxon>Saprolegniales</taxon>
        <taxon>Achlyaceae</taxon>
        <taxon>Thraustotheca</taxon>
    </lineage>
</organism>
<dbReference type="Gene3D" id="1.10.150.780">
    <property type="entry name" value="Vps16, C-terminal region"/>
    <property type="match status" value="1"/>
</dbReference>
<feature type="non-terminal residue" evidence="1">
    <location>
        <position position="1"/>
    </location>
</feature>
<name>A0A1W0A1R2_9STRA</name>
<protein>
    <recommendedName>
        <fullName evidence="3">Vps16 C-terminal domain-containing protein</fullName>
    </recommendedName>
</protein>
<evidence type="ECO:0000313" key="2">
    <source>
        <dbReference type="Proteomes" id="UP000243217"/>
    </source>
</evidence>
<evidence type="ECO:0000313" key="1">
    <source>
        <dbReference type="EMBL" id="OQS04214.1"/>
    </source>
</evidence>
<dbReference type="STRING" id="74557.A0A1W0A1R2"/>
<feature type="non-terminal residue" evidence="1">
    <location>
        <position position="202"/>
    </location>
</feature>
<comment type="caution">
    <text evidence="1">The sequence shown here is derived from an EMBL/GenBank/DDBJ whole genome shotgun (WGS) entry which is preliminary data.</text>
</comment>
<proteinExistence type="predicted"/>
<dbReference type="OrthoDB" id="74682at2759"/>
<evidence type="ECO:0008006" key="3">
    <source>
        <dbReference type="Google" id="ProtNLM"/>
    </source>
</evidence>
<keyword evidence="2" id="KW-1185">Reference proteome</keyword>